<dbReference type="GO" id="GO:0030199">
    <property type="term" value="P:collagen fibril organization"/>
    <property type="evidence" value="ECO:0007669"/>
    <property type="project" value="TreeGrafter"/>
</dbReference>
<dbReference type="InterPro" id="IPR056585">
    <property type="entry name" value="Leprecan_dom"/>
</dbReference>
<dbReference type="GO" id="GO:0005783">
    <property type="term" value="C:endoplasmic reticulum"/>
    <property type="evidence" value="ECO:0007669"/>
    <property type="project" value="UniProtKB-SubCell"/>
</dbReference>
<dbReference type="AlphaFoldDB" id="A0A8C0W7E0"/>
<keyword evidence="3" id="KW-0732">Signal</keyword>
<evidence type="ECO:0000313" key="13">
    <source>
        <dbReference type="Ensembl" id="ENSCCNP00000004550.1"/>
    </source>
</evidence>
<comment type="function">
    <text evidence="6">Part of a complex composed of PLOD1, P3H3 and P3H4 that catalyzes hydroxylation of lysine residues in collagen alpha chains and is required for normal assembly and cross-linking of collagen fibrils. Required for normal bone density and normal skin stability via its role in hydroxylation of lysine residues in collagen alpha chains and in collagen fibril assembly.</text>
</comment>
<dbReference type="FunFam" id="1.25.40.10:FF:000119">
    <property type="entry name" value="synaptonemal complex protein SC65"/>
    <property type="match status" value="1"/>
</dbReference>
<evidence type="ECO:0000256" key="7">
    <source>
        <dbReference type="ARBA" id="ARBA00061846"/>
    </source>
</evidence>
<comment type="similarity">
    <text evidence="2">Belongs to the leprecan family.</text>
</comment>
<evidence type="ECO:0000256" key="11">
    <source>
        <dbReference type="ARBA" id="ARBA00082188"/>
    </source>
</evidence>
<dbReference type="GO" id="GO:0005518">
    <property type="term" value="F:collagen binding"/>
    <property type="evidence" value="ECO:0007669"/>
    <property type="project" value="TreeGrafter"/>
</dbReference>
<evidence type="ECO:0000256" key="10">
    <source>
        <dbReference type="ARBA" id="ARBA00078679"/>
    </source>
</evidence>
<evidence type="ECO:0000256" key="9">
    <source>
        <dbReference type="ARBA" id="ARBA00076444"/>
    </source>
</evidence>
<evidence type="ECO:0000259" key="12">
    <source>
        <dbReference type="Pfam" id="PF23557"/>
    </source>
</evidence>
<comment type="subcellular location">
    <subcellularLocation>
        <location evidence="1">Endoplasmic reticulum</location>
    </subcellularLocation>
</comment>
<dbReference type="InterPro" id="IPR052284">
    <property type="entry name" value="Collagen_mod_leprecan"/>
</dbReference>
<organism evidence="13">
    <name type="scientific">Castor canadensis</name>
    <name type="common">American beaver</name>
    <dbReference type="NCBI Taxonomy" id="51338"/>
    <lineage>
        <taxon>Eukaryota</taxon>
        <taxon>Metazoa</taxon>
        <taxon>Chordata</taxon>
        <taxon>Craniata</taxon>
        <taxon>Vertebrata</taxon>
        <taxon>Euteleostomi</taxon>
        <taxon>Mammalia</taxon>
        <taxon>Eutheria</taxon>
        <taxon>Euarchontoglires</taxon>
        <taxon>Glires</taxon>
        <taxon>Rodentia</taxon>
        <taxon>Castorimorpha</taxon>
        <taxon>Castoridae</taxon>
        <taxon>Castor</taxon>
    </lineage>
</organism>
<evidence type="ECO:0000256" key="2">
    <source>
        <dbReference type="ARBA" id="ARBA00006487"/>
    </source>
</evidence>
<dbReference type="Ensembl" id="ENSCCNT00000005982.1">
    <property type="protein sequence ID" value="ENSCCNP00000004550.1"/>
    <property type="gene ID" value="ENSCCNG00000004849.1"/>
</dbReference>
<dbReference type="Pfam" id="PF23557">
    <property type="entry name" value="TPR_leprecan"/>
    <property type="match status" value="1"/>
</dbReference>
<dbReference type="PANTHER" id="PTHR13986:SF3">
    <property type="entry name" value="CARTILAGE-ASSOCIATED PROTEIN"/>
    <property type="match status" value="1"/>
</dbReference>
<dbReference type="Gene3D" id="1.25.40.10">
    <property type="entry name" value="Tetratricopeptide repeat domain"/>
    <property type="match status" value="1"/>
</dbReference>
<sequence>MNESTALKICVCFSDHYIEVLECKIQCEENLTPVIGGYPVEKFVATMYHYLQFAYYKLSDLKNAAPCAVSYLLFDQKDKVMQQNLVYYQYHRDKWGLSDEHFQPRPVSTRAPGPTFTPPILAFRKLLCP</sequence>
<accession>A0A8C0W7E0</accession>
<reference evidence="13" key="1">
    <citation type="submission" date="2023-09" db="UniProtKB">
        <authorList>
            <consortium name="Ensembl"/>
        </authorList>
    </citation>
    <scope>IDENTIFICATION</scope>
</reference>
<name>A0A8C0W7E0_CASCN</name>
<evidence type="ECO:0000256" key="4">
    <source>
        <dbReference type="ARBA" id="ARBA00022824"/>
    </source>
</evidence>
<evidence type="ECO:0000256" key="1">
    <source>
        <dbReference type="ARBA" id="ARBA00004240"/>
    </source>
</evidence>
<evidence type="ECO:0000256" key="5">
    <source>
        <dbReference type="ARBA" id="ARBA00023180"/>
    </source>
</evidence>
<comment type="subunit">
    <text evidence="7">Interacts with PLOD1, P3H3 and PPIB. Identified in a complex with PLOD1 and P3H3.</text>
</comment>
<keyword evidence="5" id="KW-0325">Glycoprotein</keyword>
<proteinExistence type="inferred from homology"/>
<keyword evidence="4" id="KW-0256">Endoplasmic reticulum</keyword>
<feature type="domain" description="Leprecan-like alpha-helical" evidence="12">
    <location>
        <begin position="13"/>
        <end position="92"/>
    </location>
</feature>
<evidence type="ECO:0000256" key="3">
    <source>
        <dbReference type="ARBA" id="ARBA00022729"/>
    </source>
</evidence>
<evidence type="ECO:0000256" key="6">
    <source>
        <dbReference type="ARBA" id="ARBA00057860"/>
    </source>
</evidence>
<dbReference type="PANTHER" id="PTHR13986">
    <property type="entry name" value="PROTEIN LYSINE HYDROXYLATION COMPLEX COMPONENT"/>
    <property type="match status" value="1"/>
</dbReference>
<evidence type="ECO:0000256" key="8">
    <source>
        <dbReference type="ARBA" id="ARBA00072458"/>
    </source>
</evidence>
<protein>
    <recommendedName>
        <fullName evidence="8">Endoplasmic reticulum protein SC65</fullName>
    </recommendedName>
    <alternativeName>
        <fullName evidence="9">Leprecan-like protein 4</fullName>
    </alternativeName>
    <alternativeName>
        <fullName evidence="11">Prolyl 3-hydroxylase family member 4</fullName>
    </alternativeName>
    <alternativeName>
        <fullName evidence="10">Synaptonemal complex protein SC65</fullName>
    </alternativeName>
</protein>
<dbReference type="InterPro" id="IPR011990">
    <property type="entry name" value="TPR-like_helical_dom_sf"/>
</dbReference>